<sequence>MSTPPGDAPDPDRAGVRRRPEQLLLAFMGELMVAGGAGPLPASVLIAVLGELGVGEAATRAALSRMAARHLLAPVRAGRTVSYALTPESERVLGEARDRVFDDDPFAPRGTGWTLVSFSVPESRRDVRHRVRAQLAWAGFGLLRDGLWIAPGEVDVAQALGGVHGDDPRVDHPGPGDHGPDDPAPDAGELELLAFRAHEVPGFSAARSVRTAWRLEAMRERHEQFQDRWAGREPDVAHALRDVTALVADWLDLLRAVPRLPREHLAPDWPAARSVEAFRGLHGSLAGPAQAELARRLAG</sequence>
<dbReference type="InterPro" id="IPR036388">
    <property type="entry name" value="WH-like_DNA-bd_sf"/>
</dbReference>
<evidence type="ECO:0000259" key="2">
    <source>
        <dbReference type="Pfam" id="PF07848"/>
    </source>
</evidence>
<dbReference type="EMBL" id="JACSQV010000012">
    <property type="protein sequence ID" value="MBD7919341.1"/>
    <property type="molecule type" value="Genomic_DNA"/>
</dbReference>
<dbReference type="InterPro" id="IPR013225">
    <property type="entry name" value="PaaX_C"/>
</dbReference>
<comment type="caution">
    <text evidence="5">The sequence shown here is derived from an EMBL/GenBank/DDBJ whole genome shotgun (WGS) entry which is preliminary data.</text>
</comment>
<dbReference type="Proteomes" id="UP000604241">
    <property type="component" value="Unassembled WGS sequence"/>
</dbReference>
<reference evidence="5 6" key="1">
    <citation type="submission" date="2020-08" db="EMBL/GenBank/DDBJ databases">
        <title>A Genomic Blueprint of the Chicken Gut Microbiome.</title>
        <authorList>
            <person name="Gilroy R."/>
            <person name="Ravi A."/>
            <person name="Getino M."/>
            <person name="Pursley I."/>
            <person name="Horton D.L."/>
            <person name="Alikhan N.-F."/>
            <person name="Baker D."/>
            <person name="Gharbi K."/>
            <person name="Hall N."/>
            <person name="Watson M."/>
            <person name="Adriaenssens E.M."/>
            <person name="Foster-Nyarko E."/>
            <person name="Jarju S."/>
            <person name="Secka A."/>
            <person name="Antonio M."/>
            <person name="Oren A."/>
            <person name="Chaudhuri R."/>
            <person name="La Ragione R.M."/>
            <person name="Hildebrand F."/>
            <person name="Pallen M.J."/>
        </authorList>
    </citation>
    <scope>NUCLEOTIDE SEQUENCE [LARGE SCALE GENOMIC DNA]</scope>
    <source>
        <strain evidence="5 6">Sa3CUA2</strain>
    </source>
</reference>
<dbReference type="Gene3D" id="3.30.70.2650">
    <property type="match status" value="1"/>
</dbReference>
<dbReference type="Pfam" id="PF07848">
    <property type="entry name" value="PaaX"/>
    <property type="match status" value="1"/>
</dbReference>
<evidence type="ECO:0000313" key="6">
    <source>
        <dbReference type="Proteomes" id="UP000604241"/>
    </source>
</evidence>
<dbReference type="Pfam" id="PF20803">
    <property type="entry name" value="PaaX_M"/>
    <property type="match status" value="1"/>
</dbReference>
<feature type="domain" description="Transcriptional repressor PaaX-like central Cas2-like" evidence="4">
    <location>
        <begin position="112"/>
        <end position="154"/>
    </location>
</feature>
<dbReference type="Gene3D" id="1.10.10.10">
    <property type="entry name" value="Winged helix-like DNA-binding domain superfamily/Winged helix DNA-binding domain"/>
    <property type="match status" value="1"/>
</dbReference>
<proteinExistence type="predicted"/>
<dbReference type="Pfam" id="PF08223">
    <property type="entry name" value="PaaX_C"/>
    <property type="match status" value="1"/>
</dbReference>
<dbReference type="InterPro" id="IPR048846">
    <property type="entry name" value="PaaX-like_central"/>
</dbReference>
<evidence type="ECO:0000313" key="5">
    <source>
        <dbReference type="EMBL" id="MBD7919341.1"/>
    </source>
</evidence>
<gene>
    <name evidence="5" type="ORF">H9657_13785</name>
</gene>
<dbReference type="InterPro" id="IPR012906">
    <property type="entry name" value="PaaX-like_N"/>
</dbReference>
<evidence type="ECO:0000256" key="1">
    <source>
        <dbReference type="SAM" id="MobiDB-lite"/>
    </source>
</evidence>
<feature type="domain" description="Transcriptional repressor PaaX-like N-terminal" evidence="2">
    <location>
        <begin position="37"/>
        <end position="86"/>
    </location>
</feature>
<dbReference type="RefSeq" id="WP_191783996.1">
    <property type="nucleotide sequence ID" value="NZ_JACSQV010000012.1"/>
</dbReference>
<dbReference type="InterPro" id="IPR011965">
    <property type="entry name" value="PaaX_trns_reg"/>
</dbReference>
<feature type="compositionally biased region" description="Basic and acidic residues" evidence="1">
    <location>
        <begin position="164"/>
        <end position="181"/>
    </location>
</feature>
<organism evidence="5 6">
    <name type="scientific">Cellulomonas avistercoris</name>
    <dbReference type="NCBI Taxonomy" id="2762242"/>
    <lineage>
        <taxon>Bacteria</taxon>
        <taxon>Bacillati</taxon>
        <taxon>Actinomycetota</taxon>
        <taxon>Actinomycetes</taxon>
        <taxon>Micrococcales</taxon>
        <taxon>Cellulomonadaceae</taxon>
        <taxon>Cellulomonas</taxon>
    </lineage>
</organism>
<feature type="region of interest" description="Disordered" evidence="1">
    <location>
        <begin position="161"/>
        <end position="187"/>
    </location>
</feature>
<keyword evidence="6" id="KW-1185">Reference proteome</keyword>
<evidence type="ECO:0000259" key="3">
    <source>
        <dbReference type="Pfam" id="PF08223"/>
    </source>
</evidence>
<name>A0ABR8QFY0_9CELL</name>
<dbReference type="PANTHER" id="PTHR30319:SF1">
    <property type="entry name" value="TRANSCRIPTIONAL REPRESSOR PAAX"/>
    <property type="match status" value="1"/>
</dbReference>
<accession>A0ABR8QFY0</accession>
<protein>
    <submittedName>
        <fullName evidence="5">PadR family transcriptional regulator</fullName>
    </submittedName>
</protein>
<feature type="domain" description="Transcriptional repressor PaaX-like C-terminal" evidence="3">
    <location>
        <begin position="213"/>
        <end position="291"/>
    </location>
</feature>
<dbReference type="PIRSF" id="PIRSF020623">
    <property type="entry name" value="PaaX"/>
    <property type="match status" value="1"/>
</dbReference>
<evidence type="ECO:0000259" key="4">
    <source>
        <dbReference type="Pfam" id="PF20803"/>
    </source>
</evidence>
<dbReference type="PANTHER" id="PTHR30319">
    <property type="entry name" value="PHENYLACETIC ACID REGULATOR-RELATED TRANSCRIPTIONAL REPRESSOR"/>
    <property type="match status" value="1"/>
</dbReference>